<organism evidence="4 5">
    <name type="scientific">Koribacter versatilis (strain Ellin345)</name>
    <dbReference type="NCBI Taxonomy" id="204669"/>
    <lineage>
        <taxon>Bacteria</taxon>
        <taxon>Pseudomonadati</taxon>
        <taxon>Acidobacteriota</taxon>
        <taxon>Terriglobia</taxon>
        <taxon>Terriglobales</taxon>
        <taxon>Candidatus Korobacteraceae</taxon>
        <taxon>Candidatus Korobacter</taxon>
    </lineage>
</organism>
<proteinExistence type="predicted"/>
<dbReference type="InterPro" id="IPR007461">
    <property type="entry name" value="Ysc84_actin-binding"/>
</dbReference>
<evidence type="ECO:0000313" key="5">
    <source>
        <dbReference type="Proteomes" id="UP000002432"/>
    </source>
</evidence>
<feature type="domain" description="Ysc84 actin-binding" evidence="3">
    <location>
        <begin position="97"/>
        <end position="218"/>
    </location>
</feature>
<dbReference type="RefSeq" id="WP_011523149.1">
    <property type="nucleotide sequence ID" value="NC_008009.1"/>
</dbReference>
<evidence type="ECO:0000256" key="2">
    <source>
        <dbReference type="SAM" id="SignalP"/>
    </source>
</evidence>
<evidence type="ECO:0000313" key="4">
    <source>
        <dbReference type="EMBL" id="ABF41348.1"/>
    </source>
</evidence>
<dbReference type="OrthoDB" id="9782434at2"/>
<feature type="chain" id="PRO_5004191359" description="Ysc84 actin-binding domain-containing protein" evidence="2">
    <location>
        <begin position="19"/>
        <end position="274"/>
    </location>
</feature>
<dbReference type="AlphaFoldDB" id="Q1IP52"/>
<dbReference type="PANTHER" id="PTHR15629:SF2">
    <property type="entry name" value="SH3 DOMAIN-CONTAINING YSC84-LIKE PROTEIN 1"/>
    <property type="match status" value="1"/>
</dbReference>
<protein>
    <recommendedName>
        <fullName evidence="3">Ysc84 actin-binding domain-containing protein</fullName>
    </recommendedName>
</protein>
<dbReference type="EMBL" id="CP000360">
    <property type="protein sequence ID" value="ABF41348.1"/>
    <property type="molecule type" value="Genomic_DNA"/>
</dbReference>
<reference evidence="4 5" key="1">
    <citation type="journal article" date="2009" name="Appl. Environ. Microbiol.">
        <title>Three genomes from the phylum Acidobacteria provide insight into the lifestyles of these microorganisms in soils.</title>
        <authorList>
            <person name="Ward N.L."/>
            <person name="Challacombe J.F."/>
            <person name="Janssen P.H."/>
            <person name="Henrissat B."/>
            <person name="Coutinho P.M."/>
            <person name="Wu M."/>
            <person name="Xie G."/>
            <person name="Haft D.H."/>
            <person name="Sait M."/>
            <person name="Badger J."/>
            <person name="Barabote R.D."/>
            <person name="Bradley B."/>
            <person name="Brettin T.S."/>
            <person name="Brinkac L.M."/>
            <person name="Bruce D."/>
            <person name="Creasy T."/>
            <person name="Daugherty S.C."/>
            <person name="Davidsen T.M."/>
            <person name="DeBoy R.T."/>
            <person name="Detter J.C."/>
            <person name="Dodson R.J."/>
            <person name="Durkin A.S."/>
            <person name="Ganapathy A."/>
            <person name="Gwinn-Giglio M."/>
            <person name="Han C.S."/>
            <person name="Khouri H."/>
            <person name="Kiss H."/>
            <person name="Kothari S.P."/>
            <person name="Madupu R."/>
            <person name="Nelson K.E."/>
            <person name="Nelson W.C."/>
            <person name="Paulsen I."/>
            <person name="Penn K."/>
            <person name="Ren Q."/>
            <person name="Rosovitz M.J."/>
            <person name="Selengut J.D."/>
            <person name="Shrivastava S."/>
            <person name="Sullivan S.A."/>
            <person name="Tapia R."/>
            <person name="Thompson L.S."/>
            <person name="Watkins K.L."/>
            <person name="Yang Q."/>
            <person name="Yu C."/>
            <person name="Zafar N."/>
            <person name="Zhou L."/>
            <person name="Kuske C.R."/>
        </authorList>
    </citation>
    <scope>NUCLEOTIDE SEQUENCE [LARGE SCALE GENOMIC DNA]</scope>
    <source>
        <strain evidence="4 5">Ellin345</strain>
    </source>
</reference>
<dbReference type="Pfam" id="PF04366">
    <property type="entry name" value="Ysc84"/>
    <property type="match status" value="1"/>
</dbReference>
<dbReference type="Proteomes" id="UP000002432">
    <property type="component" value="Chromosome"/>
</dbReference>
<keyword evidence="2" id="KW-0732">Signal</keyword>
<feature type="compositionally biased region" description="Polar residues" evidence="1">
    <location>
        <begin position="261"/>
        <end position="274"/>
    </location>
</feature>
<dbReference type="HOGENOM" id="CLU_015320_4_0_0"/>
<feature type="compositionally biased region" description="Low complexity" evidence="1">
    <location>
        <begin position="245"/>
        <end position="256"/>
    </location>
</feature>
<name>Q1IP52_KORVE</name>
<evidence type="ECO:0000256" key="1">
    <source>
        <dbReference type="SAM" id="MobiDB-lite"/>
    </source>
</evidence>
<evidence type="ECO:0000259" key="3">
    <source>
        <dbReference type="Pfam" id="PF04366"/>
    </source>
</evidence>
<dbReference type="CDD" id="cd11524">
    <property type="entry name" value="SYLF"/>
    <property type="match status" value="1"/>
</dbReference>
<dbReference type="GO" id="GO:0035091">
    <property type="term" value="F:phosphatidylinositol binding"/>
    <property type="evidence" value="ECO:0007669"/>
    <property type="project" value="TreeGrafter"/>
</dbReference>
<feature type="signal peptide" evidence="2">
    <location>
        <begin position="1"/>
        <end position="18"/>
    </location>
</feature>
<dbReference type="eggNOG" id="COG2930">
    <property type="taxonomic scope" value="Bacteria"/>
</dbReference>
<sequence length="274" mass="28279">MKKLAGLLILLLSAAAWAGDRSSEVDRVESAANVLDEIMAAKDAGIPSRVLDGAKCVAVVPSLFKGGFIFGGAYGRGVASCRTDKGWTPPAFFVMEGGSFGFQIGGQAVDLVMVVMNDRGMNSLLSSKFKLGADASVAAGPVGRQAEGSTDIAMRAQILTYSRARGVFAGVSVNGASVRQDRDATRDFYGRMVPYNKLLKGGTDSPEDAQPWLTALARYAGGTAPVAIAPVKAPAGQIAPSIASPDTPAPDTTTKPAESDIPSQPTASADDPQN</sequence>
<keyword evidence="5" id="KW-1185">Reference proteome</keyword>
<feature type="region of interest" description="Disordered" evidence="1">
    <location>
        <begin position="238"/>
        <end position="274"/>
    </location>
</feature>
<dbReference type="STRING" id="204669.Acid345_2347"/>
<dbReference type="InterPro" id="IPR051702">
    <property type="entry name" value="SH3_domain_YSC84-like"/>
</dbReference>
<dbReference type="EnsemblBacteria" id="ABF41348">
    <property type="protein sequence ID" value="ABF41348"/>
    <property type="gene ID" value="Acid345_2347"/>
</dbReference>
<dbReference type="KEGG" id="aba:Acid345_2347"/>
<dbReference type="PANTHER" id="PTHR15629">
    <property type="entry name" value="SH3YL1 PROTEIN"/>
    <property type="match status" value="1"/>
</dbReference>
<accession>Q1IP52</accession>
<gene>
    <name evidence="4" type="ordered locus">Acid345_2347</name>
</gene>